<feature type="region of interest" description="Disordered" evidence="1">
    <location>
        <begin position="137"/>
        <end position="158"/>
    </location>
</feature>
<feature type="domain" description="VPS13-like middle region" evidence="2">
    <location>
        <begin position="1372"/>
        <end position="1609"/>
    </location>
</feature>
<feature type="compositionally biased region" description="Polar residues" evidence="1">
    <location>
        <begin position="147"/>
        <end position="158"/>
    </location>
</feature>
<dbReference type="InterPro" id="IPR056747">
    <property type="entry name" value="VPS13-like_M"/>
</dbReference>
<evidence type="ECO:0000313" key="4">
    <source>
        <dbReference type="Proteomes" id="UP000681720"/>
    </source>
</evidence>
<dbReference type="PANTHER" id="PTHR16166">
    <property type="entry name" value="VACUOLAR PROTEIN SORTING-ASSOCIATED PROTEIN VPS13"/>
    <property type="match status" value="1"/>
</dbReference>
<gene>
    <name evidence="3" type="ORF">GIL414_LOCUS12914</name>
</gene>
<evidence type="ECO:0000313" key="3">
    <source>
        <dbReference type="EMBL" id="CAF4021873.1"/>
    </source>
</evidence>
<dbReference type="Proteomes" id="UP000681720">
    <property type="component" value="Unassembled WGS sequence"/>
</dbReference>
<dbReference type="Pfam" id="PF25033">
    <property type="entry name" value="VPS13_M"/>
    <property type="match status" value="2"/>
</dbReference>
<accession>A0A8S2NWS3</accession>
<dbReference type="InterPro" id="IPR026847">
    <property type="entry name" value="VPS13"/>
</dbReference>
<evidence type="ECO:0000259" key="2">
    <source>
        <dbReference type="Pfam" id="PF25033"/>
    </source>
</evidence>
<dbReference type="GO" id="GO:0007005">
    <property type="term" value="P:mitochondrion organization"/>
    <property type="evidence" value="ECO:0007669"/>
    <property type="project" value="TreeGrafter"/>
</dbReference>
<name>A0A8S2NWS3_9BILA</name>
<proteinExistence type="predicted"/>
<dbReference type="GO" id="GO:0045053">
    <property type="term" value="P:protein retention in Golgi apparatus"/>
    <property type="evidence" value="ECO:0007669"/>
    <property type="project" value="TreeGrafter"/>
</dbReference>
<dbReference type="GO" id="GO:0006623">
    <property type="term" value="P:protein targeting to vacuole"/>
    <property type="evidence" value="ECO:0007669"/>
    <property type="project" value="TreeGrafter"/>
</dbReference>
<organism evidence="3 4">
    <name type="scientific">Rotaria magnacalcarata</name>
    <dbReference type="NCBI Taxonomy" id="392030"/>
    <lineage>
        <taxon>Eukaryota</taxon>
        <taxon>Metazoa</taxon>
        <taxon>Spiralia</taxon>
        <taxon>Gnathifera</taxon>
        <taxon>Rotifera</taxon>
        <taxon>Eurotatoria</taxon>
        <taxon>Bdelloidea</taxon>
        <taxon>Philodinida</taxon>
        <taxon>Philodinidae</taxon>
        <taxon>Rotaria</taxon>
    </lineage>
</organism>
<evidence type="ECO:0000256" key="1">
    <source>
        <dbReference type="SAM" id="MobiDB-lite"/>
    </source>
</evidence>
<comment type="caution">
    <text evidence="3">The sequence shown here is derived from an EMBL/GenBank/DDBJ whole genome shotgun (WGS) entry which is preliminary data.</text>
</comment>
<feature type="non-terminal residue" evidence="3">
    <location>
        <position position="1654"/>
    </location>
</feature>
<reference evidence="3" key="1">
    <citation type="submission" date="2021-02" db="EMBL/GenBank/DDBJ databases">
        <authorList>
            <person name="Nowell W R."/>
        </authorList>
    </citation>
    <scope>NUCLEOTIDE SEQUENCE</scope>
</reference>
<feature type="domain" description="VPS13-like middle region" evidence="2">
    <location>
        <begin position="1058"/>
        <end position="1313"/>
    </location>
</feature>
<dbReference type="PANTHER" id="PTHR16166:SF141">
    <property type="entry name" value="INTERMEMBRANE LIPID TRANSFER PROTEIN VPS13D"/>
    <property type="match status" value="1"/>
</dbReference>
<protein>
    <recommendedName>
        <fullName evidence="2">VPS13-like middle region domain-containing protein</fullName>
    </recommendedName>
</protein>
<dbReference type="EMBL" id="CAJOBJ010005129">
    <property type="protein sequence ID" value="CAF4021873.1"/>
    <property type="molecule type" value="Genomic_DNA"/>
</dbReference>
<sequence>SSSSSSSSSIFQHWTHLKDRTAKQLKSAFEQIFSQTPTKMTSSNVKDIRQGQRRHKKKFDIYLDICAPQMIVPQSSDRALIMDFGYLTFINDEYKKSSCPLKNCNMHTNDSLAPLSINTFFQQRPYFFTEQNPSATVEDDDEEFVTPDSSPTATDNPLEFETTNYPINNIPREQRISPTHDDENLIYTPFSLSLCDMQLGYLTYSNNQSKNNLSSIIEKFGFCFLIQYRTIQTFDLLWPLIKVSGTLPKIIIHLDPSRLETLCGTINNWGSFIENLTSTIVSNKSDIKNNQTTIDDLTPRLALSFSINEISVQLSDDSRALSEVRIQNIDLTLINHINSNNLSFSVHTLMIVDAIQNHGKDYELLLTSNRALDINTQTGTLYESHTISSDIENEYLIRINIQSLNDVAKNEICLKVDIQVNKLHFVFNPETLSILINFIVNIIYSMKTILRQNYREENKVASIVKKNNRTKFQINSEFQELSILCTNVLTKKLSDNRFIGSKLEKIAAATIKQASLNIFIESSTMIEAEICSLQIFNLLPDSLLLTYTEESSAIVNLGIDEKNIDHDEVFPSKAFYLLYKQQKDSSSNNNIEDLLIKMASVCYTHSPKILYKIEKVFDYMAEHCHSTAAIQMEKMKKNVIKQGSMLLNQYVLSTESVLETEKPAPQLNLNIILATPILIFRPQSKLNFTNNRLVFHLGDIHIENSENHASNYEIKINGLHFFSIDLEHEFRHNQGINLLKMYKNPHLTLHILDNLSIHLNLNLTDTSITIDSKLVSSVQMFLGKQQITLLQNIISSLTYNENDEMNEMDALITNLSDDDSLLLFDEGENTFPLNEKSLQTKFKTFAVHFQLPELTIVFLADLDLKPTKVCEAVFEQFQMSIEQRHRFCKNVSLRLNSLHINDCLIKTDQCLFSTRCRKTSTSISFSADHKISSSFPRETYHMDQRFSSNSVPTYMVTNESSTWTLNDLVYLDNRESKEFKPTSDTDFMQINIQVDAVSCLLQDNDIPPIRISLQRFDCQIQNFLTIEKALKTLMIHGKLGSVSIYDLSPFGQLYGERFCTSGTNALVFTYTKQEDLIPITSSNFLSRLQLYLRMTSVQYIHTQRFLMDLIHFFDRFHHDQECYNRIRSAAAGQTISFSAGRSTGIELDIEAESPVLILPEYALNKRVIILHLGNIIIKNRFLFENEPGTLSSIMNKPKVSTCLLDVISIQFQDTLLYSAVYSKSDSNTQLTVKFSDFGFHTIHNDLSSMLRESCYLNIHVERNLDNSLNHASPTYSVKADLSSIDILLDTYQYSLIRGILAYNIGEPLEQPARLAMMNDDPLCVSTILTGDAYLDLLFIVQMDNVGFEIFIPQESKRNSLGYCAFIKSYFSFEKYSNNNQVLDLTCSSIKLNDTRTENNNSNEFRDILTSSSSKSTSKSNMQLEIHLLTTKTDDKYTVVLNHTRVLFIVDWLLKLNDFLSSFQQIPMQSNSSTSSTSIIVQAKKRFEIRLNFNQSELVLVQTTNNQQSNALVLSGIMSLTYREAMRQRPLDCSLFNVTLFSCQMNNIQSTAVSIIEPINITFNIHLTNEKDQHVFEVNLPQLFIRLSYSDVKLMLYMFQSIKSQIYQAQTRDIIPKYQINQPLKRLSVDSEFSIEPSFDDLYTDLRIRSTIAPS</sequence>
<feature type="non-terminal residue" evidence="3">
    <location>
        <position position="1"/>
    </location>
</feature>